<dbReference type="PANTHER" id="PTHR43133:SF8">
    <property type="entry name" value="RNA POLYMERASE SIGMA FACTOR HI_1459-RELATED"/>
    <property type="match status" value="1"/>
</dbReference>
<protein>
    <submittedName>
        <fullName evidence="8">Sigma-70 family RNA polymerase sigma factor</fullName>
    </submittedName>
</protein>
<dbReference type="PANTHER" id="PTHR43133">
    <property type="entry name" value="RNA POLYMERASE ECF-TYPE SIGMA FACTO"/>
    <property type="match status" value="1"/>
</dbReference>
<reference evidence="8 9" key="1">
    <citation type="submission" date="2020-08" db="EMBL/GenBank/DDBJ databases">
        <title>Genome public.</title>
        <authorList>
            <person name="Liu C."/>
            <person name="Sun Q."/>
        </authorList>
    </citation>
    <scope>NUCLEOTIDE SEQUENCE [LARGE SCALE GENOMIC DNA]</scope>
    <source>
        <strain evidence="8 9">New-7</strain>
    </source>
</reference>
<organism evidence="8 9">
    <name type="scientific">Alistipes hominis</name>
    <dbReference type="NCBI Taxonomy" id="2763015"/>
    <lineage>
        <taxon>Bacteria</taxon>
        <taxon>Pseudomonadati</taxon>
        <taxon>Bacteroidota</taxon>
        <taxon>Bacteroidia</taxon>
        <taxon>Bacteroidales</taxon>
        <taxon>Rikenellaceae</taxon>
        <taxon>Alistipes</taxon>
    </lineage>
</organism>
<feature type="domain" description="RNA polymerase sigma factor 70 region 4 type 2" evidence="7">
    <location>
        <begin position="123"/>
        <end position="172"/>
    </location>
</feature>
<keyword evidence="5" id="KW-0804">Transcription</keyword>
<dbReference type="InterPro" id="IPR013324">
    <property type="entry name" value="RNA_pol_sigma_r3/r4-like"/>
</dbReference>
<keyword evidence="2" id="KW-0805">Transcription regulation</keyword>
<dbReference type="Proteomes" id="UP000636891">
    <property type="component" value="Unassembled WGS sequence"/>
</dbReference>
<feature type="domain" description="RNA polymerase sigma-70 region 2" evidence="6">
    <location>
        <begin position="11"/>
        <end position="78"/>
    </location>
</feature>
<evidence type="ECO:0000256" key="1">
    <source>
        <dbReference type="ARBA" id="ARBA00010641"/>
    </source>
</evidence>
<evidence type="ECO:0000256" key="5">
    <source>
        <dbReference type="ARBA" id="ARBA00023163"/>
    </source>
</evidence>
<dbReference type="InterPro" id="IPR007627">
    <property type="entry name" value="RNA_pol_sigma70_r2"/>
</dbReference>
<dbReference type="SUPFAM" id="SSF88946">
    <property type="entry name" value="Sigma2 domain of RNA polymerase sigma factors"/>
    <property type="match status" value="1"/>
</dbReference>
<dbReference type="Gene3D" id="1.10.1740.10">
    <property type="match status" value="1"/>
</dbReference>
<dbReference type="InterPro" id="IPR036388">
    <property type="entry name" value="WH-like_DNA-bd_sf"/>
</dbReference>
<keyword evidence="4" id="KW-0238">DNA-binding</keyword>
<evidence type="ECO:0000259" key="6">
    <source>
        <dbReference type="Pfam" id="PF04542"/>
    </source>
</evidence>
<dbReference type="EMBL" id="JACOOK010000003">
    <property type="protein sequence ID" value="MBC5616743.1"/>
    <property type="molecule type" value="Genomic_DNA"/>
</dbReference>
<dbReference type="SUPFAM" id="SSF88659">
    <property type="entry name" value="Sigma3 and sigma4 domains of RNA polymerase sigma factors"/>
    <property type="match status" value="1"/>
</dbReference>
<sequence length="180" mass="20284">MKGTSCDIDTLYDRYSRRLFHTALRIVGDAMEAEEAMQDAFLKFARMRSCPQTAPQIEAWLVKTCVRGAIDRLRRRRKRASFLSELSESGRLPAEDKSRDESGWSELLDDSAGEAAVRVARIKAGLNELPDGCRLILSLCLFEGYDYAEIAEITGLKTSSVRSQYTRAKGKLLEKLQRDG</sequence>
<evidence type="ECO:0000259" key="7">
    <source>
        <dbReference type="Pfam" id="PF08281"/>
    </source>
</evidence>
<proteinExistence type="inferred from homology"/>
<dbReference type="InterPro" id="IPR013325">
    <property type="entry name" value="RNA_pol_sigma_r2"/>
</dbReference>
<comment type="caution">
    <text evidence="8">The sequence shown here is derived from an EMBL/GenBank/DDBJ whole genome shotgun (WGS) entry which is preliminary data.</text>
</comment>
<dbReference type="InterPro" id="IPR014284">
    <property type="entry name" value="RNA_pol_sigma-70_dom"/>
</dbReference>
<dbReference type="NCBIfam" id="TIGR02937">
    <property type="entry name" value="sigma70-ECF"/>
    <property type="match status" value="1"/>
</dbReference>
<evidence type="ECO:0000256" key="3">
    <source>
        <dbReference type="ARBA" id="ARBA00023082"/>
    </source>
</evidence>
<evidence type="ECO:0000313" key="9">
    <source>
        <dbReference type="Proteomes" id="UP000636891"/>
    </source>
</evidence>
<evidence type="ECO:0000313" key="8">
    <source>
        <dbReference type="EMBL" id="MBC5616743.1"/>
    </source>
</evidence>
<dbReference type="InterPro" id="IPR013249">
    <property type="entry name" value="RNA_pol_sigma70_r4_t2"/>
</dbReference>
<dbReference type="InterPro" id="IPR039425">
    <property type="entry name" value="RNA_pol_sigma-70-like"/>
</dbReference>
<evidence type="ECO:0000256" key="4">
    <source>
        <dbReference type="ARBA" id="ARBA00023125"/>
    </source>
</evidence>
<keyword evidence="9" id="KW-1185">Reference proteome</keyword>
<dbReference type="Gene3D" id="1.10.10.10">
    <property type="entry name" value="Winged helix-like DNA-binding domain superfamily/Winged helix DNA-binding domain"/>
    <property type="match status" value="1"/>
</dbReference>
<accession>A0ABR7CM56</accession>
<dbReference type="Pfam" id="PF04542">
    <property type="entry name" value="Sigma70_r2"/>
    <property type="match status" value="1"/>
</dbReference>
<keyword evidence="3" id="KW-0731">Sigma factor</keyword>
<dbReference type="RefSeq" id="WP_118655816.1">
    <property type="nucleotide sequence ID" value="NZ_JACOOK010000003.1"/>
</dbReference>
<dbReference type="Pfam" id="PF08281">
    <property type="entry name" value="Sigma70_r4_2"/>
    <property type="match status" value="1"/>
</dbReference>
<gene>
    <name evidence="8" type="ORF">H8S08_06885</name>
</gene>
<evidence type="ECO:0000256" key="2">
    <source>
        <dbReference type="ARBA" id="ARBA00023015"/>
    </source>
</evidence>
<name>A0ABR7CM56_9BACT</name>
<comment type="similarity">
    <text evidence="1">Belongs to the sigma-70 factor family. ECF subfamily.</text>
</comment>